<dbReference type="AlphaFoldDB" id="A0A9Q3F623"/>
<name>A0A9Q3F623_9BASI</name>
<proteinExistence type="predicted"/>
<dbReference type="InterPro" id="IPR041588">
    <property type="entry name" value="Integrase_H2C2"/>
</dbReference>
<keyword evidence="3" id="KW-1185">Reference proteome</keyword>
<evidence type="ECO:0000313" key="3">
    <source>
        <dbReference type="Proteomes" id="UP000765509"/>
    </source>
</evidence>
<accession>A0A9Q3F623</accession>
<protein>
    <recommendedName>
        <fullName evidence="1">Integrase zinc-binding domain-containing protein</fullName>
    </recommendedName>
</protein>
<dbReference type="Gene3D" id="1.10.340.70">
    <property type="match status" value="1"/>
</dbReference>
<sequence>MNFQQLIKHDEVKPSRYFSVKVESFLYLINSIQKALWQDSQYRSILQELGKGKYVQDYSLDSSSQLLLFKDWVVFPNGPTIELSILQKRNDTPLAGNPGQEKTLKLFKQDFHWSSMTQFIKYYVSFCQQFSRNKNIHHKNFGFLKALPIQNGPWICL</sequence>
<dbReference type="Proteomes" id="UP000765509">
    <property type="component" value="Unassembled WGS sequence"/>
</dbReference>
<reference evidence="2" key="1">
    <citation type="submission" date="2021-03" db="EMBL/GenBank/DDBJ databases">
        <title>Draft genome sequence of rust myrtle Austropuccinia psidii MF-1, a brazilian biotype.</title>
        <authorList>
            <person name="Quecine M.C."/>
            <person name="Pachon D.M.R."/>
            <person name="Bonatelli M.L."/>
            <person name="Correr F.H."/>
            <person name="Franceschini L.M."/>
            <person name="Leite T.F."/>
            <person name="Margarido G.R.A."/>
            <person name="Almeida C.A."/>
            <person name="Ferrarezi J.A."/>
            <person name="Labate C.A."/>
        </authorList>
    </citation>
    <scope>NUCLEOTIDE SEQUENCE</scope>
    <source>
        <strain evidence="2">MF-1</strain>
    </source>
</reference>
<comment type="caution">
    <text evidence="2">The sequence shown here is derived from an EMBL/GenBank/DDBJ whole genome shotgun (WGS) entry which is preliminary data.</text>
</comment>
<dbReference type="Pfam" id="PF17921">
    <property type="entry name" value="Integrase_H2C2"/>
    <property type="match status" value="1"/>
</dbReference>
<evidence type="ECO:0000313" key="2">
    <source>
        <dbReference type="EMBL" id="MBW0534451.1"/>
    </source>
</evidence>
<evidence type="ECO:0000259" key="1">
    <source>
        <dbReference type="Pfam" id="PF17921"/>
    </source>
</evidence>
<dbReference type="OrthoDB" id="2505288at2759"/>
<gene>
    <name evidence="2" type="ORF">O181_074166</name>
</gene>
<feature type="domain" description="Integrase zinc-binding" evidence="1">
    <location>
        <begin position="84"/>
        <end position="135"/>
    </location>
</feature>
<organism evidence="2 3">
    <name type="scientific">Austropuccinia psidii MF-1</name>
    <dbReference type="NCBI Taxonomy" id="1389203"/>
    <lineage>
        <taxon>Eukaryota</taxon>
        <taxon>Fungi</taxon>
        <taxon>Dikarya</taxon>
        <taxon>Basidiomycota</taxon>
        <taxon>Pucciniomycotina</taxon>
        <taxon>Pucciniomycetes</taxon>
        <taxon>Pucciniales</taxon>
        <taxon>Sphaerophragmiaceae</taxon>
        <taxon>Austropuccinia</taxon>
    </lineage>
</organism>
<dbReference type="EMBL" id="AVOT02039395">
    <property type="protein sequence ID" value="MBW0534451.1"/>
    <property type="molecule type" value="Genomic_DNA"/>
</dbReference>